<accession>A0ABY8QKW2</accession>
<organism evidence="2 3">
    <name type="scientific">Tropicibacter oceani</name>
    <dbReference type="NCBI Taxonomy" id="3058420"/>
    <lineage>
        <taxon>Bacteria</taxon>
        <taxon>Pseudomonadati</taxon>
        <taxon>Pseudomonadota</taxon>
        <taxon>Alphaproteobacteria</taxon>
        <taxon>Rhodobacterales</taxon>
        <taxon>Roseobacteraceae</taxon>
        <taxon>Tropicibacter</taxon>
    </lineage>
</organism>
<dbReference type="CDD" id="cd00144">
    <property type="entry name" value="MPP_PPP_family"/>
    <property type="match status" value="1"/>
</dbReference>
<dbReference type="Pfam" id="PF00149">
    <property type="entry name" value="Metallophos"/>
    <property type="match status" value="1"/>
</dbReference>
<sequence length="250" mass="27242">MRLFGSKPAPKPVFDAPLAPDHPFYAVGDIHGCDGLLAKLFDRFAADAHPSARLICVGDYVDRGEESAQVLKRLHAMQTESGGMMVCLMGNHERMLLNFLDDPAGQGVRWMRNGGLQTLASYRLPGAPETASPEVWQDLGARLRDSIGEEIITWLRALPLHWQTGNVAVTHAGADPNLPIARQGEKALIWGRSGFFEDIRKDGVWVAYGHVITREAKADNGRIPLDTGAYATGKLTAALIEPGKLTYMSA</sequence>
<dbReference type="GO" id="GO:0016787">
    <property type="term" value="F:hydrolase activity"/>
    <property type="evidence" value="ECO:0007669"/>
    <property type="project" value="UniProtKB-KW"/>
</dbReference>
<protein>
    <submittedName>
        <fullName evidence="2">Metallophosphoesterase family protein</fullName>
        <ecNumber evidence="2">3.1.-.-</ecNumber>
    </submittedName>
</protein>
<dbReference type="EC" id="3.1.-.-" evidence="2"/>
<feature type="domain" description="Calcineurin-like phosphoesterase" evidence="1">
    <location>
        <begin position="23"/>
        <end position="102"/>
    </location>
</feature>
<evidence type="ECO:0000259" key="1">
    <source>
        <dbReference type="Pfam" id="PF00149"/>
    </source>
</evidence>
<reference evidence="2 3" key="1">
    <citation type="submission" date="2023-05" db="EMBL/GenBank/DDBJ databases">
        <title>YMD87, complete Genome.</title>
        <authorList>
            <person name="Zhang J."/>
            <person name="Xu X."/>
        </authorList>
    </citation>
    <scope>NUCLEOTIDE SEQUENCE [LARGE SCALE GENOMIC DNA]</scope>
    <source>
        <strain evidence="2 3">YMD87</strain>
    </source>
</reference>
<keyword evidence="2" id="KW-0378">Hydrolase</keyword>
<dbReference type="SUPFAM" id="SSF56300">
    <property type="entry name" value="Metallo-dependent phosphatases"/>
    <property type="match status" value="1"/>
</dbReference>
<dbReference type="EMBL" id="CP124616">
    <property type="protein sequence ID" value="WGW04641.1"/>
    <property type="molecule type" value="Genomic_DNA"/>
</dbReference>
<dbReference type="RefSeq" id="WP_282301276.1">
    <property type="nucleotide sequence ID" value="NZ_CP124616.1"/>
</dbReference>
<keyword evidence="3" id="KW-1185">Reference proteome</keyword>
<dbReference type="Proteomes" id="UP001241605">
    <property type="component" value="Chromosome"/>
</dbReference>
<name>A0ABY8QKW2_9RHOB</name>
<dbReference type="Gene3D" id="3.60.21.10">
    <property type="match status" value="1"/>
</dbReference>
<gene>
    <name evidence="2" type="ORF">QF118_03570</name>
</gene>
<dbReference type="InterPro" id="IPR029052">
    <property type="entry name" value="Metallo-depent_PP-like"/>
</dbReference>
<dbReference type="PANTHER" id="PTHR42850:SF4">
    <property type="entry name" value="ZINC-DEPENDENT ENDOPOLYPHOSPHATASE"/>
    <property type="match status" value="1"/>
</dbReference>
<proteinExistence type="predicted"/>
<evidence type="ECO:0000313" key="2">
    <source>
        <dbReference type="EMBL" id="WGW04641.1"/>
    </source>
</evidence>
<dbReference type="PANTHER" id="PTHR42850">
    <property type="entry name" value="METALLOPHOSPHOESTERASE"/>
    <property type="match status" value="1"/>
</dbReference>
<evidence type="ECO:0000313" key="3">
    <source>
        <dbReference type="Proteomes" id="UP001241605"/>
    </source>
</evidence>
<dbReference type="InterPro" id="IPR050126">
    <property type="entry name" value="Ap4A_hydrolase"/>
</dbReference>
<dbReference type="InterPro" id="IPR004843">
    <property type="entry name" value="Calcineurin-like_PHP"/>
</dbReference>